<feature type="domain" description="CBS" evidence="3">
    <location>
        <begin position="11"/>
        <end position="71"/>
    </location>
</feature>
<organism evidence="4 5">
    <name type="scientific">Stieleria neptunia</name>
    <dbReference type="NCBI Taxonomy" id="2527979"/>
    <lineage>
        <taxon>Bacteria</taxon>
        <taxon>Pseudomonadati</taxon>
        <taxon>Planctomycetota</taxon>
        <taxon>Planctomycetia</taxon>
        <taxon>Pirellulales</taxon>
        <taxon>Pirellulaceae</taxon>
        <taxon>Stieleria</taxon>
    </lineage>
</organism>
<evidence type="ECO:0000256" key="2">
    <source>
        <dbReference type="PROSITE-ProRule" id="PRU00703"/>
    </source>
</evidence>
<evidence type="ECO:0000313" key="5">
    <source>
        <dbReference type="Proteomes" id="UP000319004"/>
    </source>
</evidence>
<dbReference type="PROSITE" id="PS51371">
    <property type="entry name" value="CBS"/>
    <property type="match status" value="2"/>
</dbReference>
<dbReference type="Gene3D" id="3.10.580.10">
    <property type="entry name" value="CBS-domain"/>
    <property type="match status" value="1"/>
</dbReference>
<dbReference type="Proteomes" id="UP000319004">
    <property type="component" value="Chromosome"/>
</dbReference>
<protein>
    <submittedName>
        <fullName evidence="4">Inosine 5'-monophosphate dehydrogenase</fullName>
    </submittedName>
</protein>
<gene>
    <name evidence="4" type="ORF">Enr13x_24720</name>
</gene>
<dbReference type="OrthoDB" id="9790355at2"/>
<proteinExistence type="predicted"/>
<evidence type="ECO:0000313" key="4">
    <source>
        <dbReference type="EMBL" id="QDV42623.1"/>
    </source>
</evidence>
<keyword evidence="5" id="KW-1185">Reference proteome</keyword>
<dbReference type="Pfam" id="PF00571">
    <property type="entry name" value="CBS"/>
    <property type="match status" value="2"/>
</dbReference>
<dbReference type="InterPro" id="IPR000644">
    <property type="entry name" value="CBS_dom"/>
</dbReference>
<dbReference type="InterPro" id="IPR051257">
    <property type="entry name" value="Diverse_CBS-Domain"/>
</dbReference>
<dbReference type="KEGG" id="snep:Enr13x_24720"/>
<accession>A0A518HP48</accession>
<name>A0A518HP48_9BACT</name>
<keyword evidence="1 2" id="KW-0129">CBS domain</keyword>
<dbReference type="EMBL" id="CP037423">
    <property type="protein sequence ID" value="QDV42623.1"/>
    <property type="molecule type" value="Genomic_DNA"/>
</dbReference>
<sequence>MTPNTCARDMMVSNLTTLSPDMDVLEALDVLLQHRISGAPVVDQDDRFLGIFSEKSCIRFVVNAAYEQMPSNNVMAFVDTDPPTIGARTDLLSIAQTFLDASCRRLPVLDSDRRLLGQISRRDVMREVRDHLNKQEPVATGAGLYLSAVTDGVDRPFRAAR</sequence>
<evidence type="ECO:0000259" key="3">
    <source>
        <dbReference type="PROSITE" id="PS51371"/>
    </source>
</evidence>
<dbReference type="InterPro" id="IPR046342">
    <property type="entry name" value="CBS_dom_sf"/>
</dbReference>
<dbReference type="SUPFAM" id="SSF54631">
    <property type="entry name" value="CBS-domain pair"/>
    <property type="match status" value="1"/>
</dbReference>
<dbReference type="PANTHER" id="PTHR43080:SF26">
    <property type="entry name" value="REGULATORY PROTEIN"/>
    <property type="match status" value="1"/>
</dbReference>
<evidence type="ECO:0000256" key="1">
    <source>
        <dbReference type="ARBA" id="ARBA00023122"/>
    </source>
</evidence>
<dbReference type="RefSeq" id="WP_145386209.1">
    <property type="nucleotide sequence ID" value="NZ_CP037423.1"/>
</dbReference>
<dbReference type="PANTHER" id="PTHR43080">
    <property type="entry name" value="CBS DOMAIN-CONTAINING PROTEIN CBSX3, MITOCHONDRIAL"/>
    <property type="match status" value="1"/>
</dbReference>
<dbReference type="AlphaFoldDB" id="A0A518HP48"/>
<reference evidence="4 5" key="1">
    <citation type="submission" date="2019-03" db="EMBL/GenBank/DDBJ databases">
        <title>Deep-cultivation of Planctomycetes and their phenomic and genomic characterization uncovers novel biology.</title>
        <authorList>
            <person name="Wiegand S."/>
            <person name="Jogler M."/>
            <person name="Boedeker C."/>
            <person name="Pinto D."/>
            <person name="Vollmers J."/>
            <person name="Rivas-Marin E."/>
            <person name="Kohn T."/>
            <person name="Peeters S.H."/>
            <person name="Heuer A."/>
            <person name="Rast P."/>
            <person name="Oberbeckmann S."/>
            <person name="Bunk B."/>
            <person name="Jeske O."/>
            <person name="Meyerdierks A."/>
            <person name="Storesund J.E."/>
            <person name="Kallscheuer N."/>
            <person name="Luecker S."/>
            <person name="Lage O.M."/>
            <person name="Pohl T."/>
            <person name="Merkel B.J."/>
            <person name="Hornburger P."/>
            <person name="Mueller R.-W."/>
            <person name="Bruemmer F."/>
            <person name="Labrenz M."/>
            <person name="Spormann A.M."/>
            <person name="Op den Camp H."/>
            <person name="Overmann J."/>
            <person name="Amann R."/>
            <person name="Jetten M.S.M."/>
            <person name="Mascher T."/>
            <person name="Medema M.H."/>
            <person name="Devos D.P."/>
            <person name="Kaster A.-K."/>
            <person name="Ovreas L."/>
            <person name="Rohde M."/>
            <person name="Galperin M.Y."/>
            <person name="Jogler C."/>
        </authorList>
    </citation>
    <scope>NUCLEOTIDE SEQUENCE [LARGE SCALE GENOMIC DNA]</scope>
    <source>
        <strain evidence="4 5">Enr13</strain>
    </source>
</reference>
<dbReference type="CDD" id="cd04629">
    <property type="entry name" value="CBS_pair_bac"/>
    <property type="match status" value="1"/>
</dbReference>
<dbReference type="InterPro" id="IPR044729">
    <property type="entry name" value="CBS_bac"/>
</dbReference>
<dbReference type="SMART" id="SM00116">
    <property type="entry name" value="CBS"/>
    <property type="match status" value="2"/>
</dbReference>
<feature type="domain" description="CBS" evidence="3">
    <location>
        <begin position="78"/>
        <end position="136"/>
    </location>
</feature>